<proteinExistence type="predicted"/>
<comment type="caution">
    <text evidence="1">The sequence shown here is derived from an EMBL/GenBank/DDBJ whole genome shotgun (WGS) entry which is preliminary data.</text>
</comment>
<dbReference type="SUPFAM" id="SSF48452">
    <property type="entry name" value="TPR-like"/>
    <property type="match status" value="1"/>
</dbReference>
<dbReference type="AlphaFoldDB" id="W4MBL9"/>
<evidence type="ECO:0000313" key="1">
    <source>
        <dbReference type="EMBL" id="ETX07595.1"/>
    </source>
</evidence>
<dbReference type="HOGENOM" id="CLU_1988563_0_0_7"/>
<sequence length="125" mass="14259">MNSDPCITLQHLLEDRHWEEALNQVDKLLQANPLAAQLHLLQAQLIQLQDKETTYSLEDAEEALKRASSLDTTYFDAIVELMHFYDAVCPNPQKAMKYANEVKVLAQKALSEAHTILEEQVETHT</sequence>
<dbReference type="Gene3D" id="1.25.40.10">
    <property type="entry name" value="Tetratricopeptide repeat domain"/>
    <property type="match status" value="1"/>
</dbReference>
<protein>
    <recommendedName>
        <fullName evidence="3">Tetratricopeptide repeat protein</fullName>
    </recommendedName>
</protein>
<gene>
    <name evidence="1" type="ORF">ETSY2_10280</name>
</gene>
<evidence type="ECO:0000313" key="2">
    <source>
        <dbReference type="Proteomes" id="UP000019140"/>
    </source>
</evidence>
<organism evidence="1 2">
    <name type="scientific">Candidatus Entotheonella gemina</name>
    <dbReference type="NCBI Taxonomy" id="1429439"/>
    <lineage>
        <taxon>Bacteria</taxon>
        <taxon>Pseudomonadati</taxon>
        <taxon>Nitrospinota/Tectimicrobiota group</taxon>
        <taxon>Candidatus Tectimicrobiota</taxon>
        <taxon>Candidatus Entotheonellia</taxon>
        <taxon>Candidatus Entotheonellales</taxon>
        <taxon>Candidatus Entotheonellaceae</taxon>
        <taxon>Candidatus Entotheonella</taxon>
    </lineage>
</organism>
<dbReference type="EMBL" id="AZHX01000418">
    <property type="protein sequence ID" value="ETX07595.1"/>
    <property type="molecule type" value="Genomic_DNA"/>
</dbReference>
<accession>W4MBL9</accession>
<reference evidence="1 2" key="1">
    <citation type="journal article" date="2014" name="Nature">
        <title>An environmental bacterial taxon with a large and distinct metabolic repertoire.</title>
        <authorList>
            <person name="Wilson M.C."/>
            <person name="Mori T."/>
            <person name="Ruckert C."/>
            <person name="Uria A.R."/>
            <person name="Helf M.J."/>
            <person name="Takada K."/>
            <person name="Gernert C."/>
            <person name="Steffens U.A."/>
            <person name="Heycke N."/>
            <person name="Schmitt S."/>
            <person name="Rinke C."/>
            <person name="Helfrich E.J."/>
            <person name="Brachmann A.O."/>
            <person name="Gurgui C."/>
            <person name="Wakimoto T."/>
            <person name="Kracht M."/>
            <person name="Crusemann M."/>
            <person name="Hentschel U."/>
            <person name="Abe I."/>
            <person name="Matsunaga S."/>
            <person name="Kalinowski J."/>
            <person name="Takeyama H."/>
            <person name="Piel J."/>
        </authorList>
    </citation>
    <scope>NUCLEOTIDE SEQUENCE [LARGE SCALE GENOMIC DNA]</scope>
    <source>
        <strain evidence="2">TSY2</strain>
    </source>
</reference>
<name>W4MBL9_9BACT</name>
<dbReference type="InterPro" id="IPR011990">
    <property type="entry name" value="TPR-like_helical_dom_sf"/>
</dbReference>
<dbReference type="Proteomes" id="UP000019140">
    <property type="component" value="Unassembled WGS sequence"/>
</dbReference>
<evidence type="ECO:0008006" key="3">
    <source>
        <dbReference type="Google" id="ProtNLM"/>
    </source>
</evidence>
<keyword evidence="2" id="KW-1185">Reference proteome</keyword>